<dbReference type="InterPro" id="IPR013320">
    <property type="entry name" value="ConA-like_dom_sf"/>
</dbReference>
<sequence length="313" mass="34586">MVFSTCGVWPAFWTYGPSWPKNGEIDIIEGINDFHANRMTLHTGPGCLLSNKTHDSPTMSPNHYGEVLYTRCVSGENGTDNTGCSIGTRDTTSYVDGLNAIGGGIYATDWTDEYIAIYFFPRISCRGDDVSGPLGEHPDPAPWGLPLSKFYLTCDIGRNFRNHSIIFDITFCGGWADGKQCNTSTPINSTWPPEPTFDGGYGVVGNQSCARKTGHSCKDWVMNHPEAFKDAYWSVDALRVYQEQQVEHHSTYQPTPPIEPGTAGLHDLKFSESGVADTTSVKEEQLNKEQLYEHRSRLVRSRHLGLGLPPVGS</sequence>
<dbReference type="PANTHER" id="PTHR10963">
    <property type="entry name" value="GLYCOSYL HYDROLASE-RELATED"/>
    <property type="match status" value="1"/>
</dbReference>
<dbReference type="GO" id="GO:0009251">
    <property type="term" value="P:glucan catabolic process"/>
    <property type="evidence" value="ECO:0007669"/>
    <property type="project" value="TreeGrafter"/>
</dbReference>
<evidence type="ECO:0000313" key="2">
    <source>
        <dbReference type="Proteomes" id="UP001056384"/>
    </source>
</evidence>
<dbReference type="PANTHER" id="PTHR10963:SF24">
    <property type="entry name" value="GLYCOSIDASE C21B10.07-RELATED"/>
    <property type="match status" value="1"/>
</dbReference>
<accession>A0A9Q9AXY0</accession>
<protein>
    <submittedName>
        <fullName evidence="1">Concanavalin A-like lectin/glucanase domain superfamily</fullName>
    </submittedName>
</protein>
<dbReference type="InterPro" id="IPR050546">
    <property type="entry name" value="Glycosyl_Hydrlase_16"/>
</dbReference>
<organism evidence="1 2">
    <name type="scientific">Septoria linicola</name>
    <dbReference type="NCBI Taxonomy" id="215465"/>
    <lineage>
        <taxon>Eukaryota</taxon>
        <taxon>Fungi</taxon>
        <taxon>Dikarya</taxon>
        <taxon>Ascomycota</taxon>
        <taxon>Pezizomycotina</taxon>
        <taxon>Dothideomycetes</taxon>
        <taxon>Dothideomycetidae</taxon>
        <taxon>Mycosphaerellales</taxon>
        <taxon>Mycosphaerellaceae</taxon>
        <taxon>Septoria</taxon>
    </lineage>
</organism>
<dbReference type="Pfam" id="PF26113">
    <property type="entry name" value="GH16_XgeA"/>
    <property type="match status" value="1"/>
</dbReference>
<dbReference type="Proteomes" id="UP001056384">
    <property type="component" value="Chromosome 5"/>
</dbReference>
<dbReference type="AlphaFoldDB" id="A0A9Q9AXY0"/>
<evidence type="ECO:0000313" key="1">
    <source>
        <dbReference type="EMBL" id="USW53952.1"/>
    </source>
</evidence>
<reference evidence="1" key="1">
    <citation type="submission" date="2022-06" db="EMBL/GenBank/DDBJ databases">
        <title>Complete genome sequences of two strains of the flax pathogen Septoria linicola.</title>
        <authorList>
            <person name="Lapalu N."/>
            <person name="Simon A."/>
            <person name="Demenou B."/>
            <person name="Paumier D."/>
            <person name="Guillot M.-P."/>
            <person name="Gout L."/>
            <person name="Valade R."/>
        </authorList>
    </citation>
    <scope>NUCLEOTIDE SEQUENCE</scope>
    <source>
        <strain evidence="1">SE15195</strain>
    </source>
</reference>
<dbReference type="Gene3D" id="2.60.120.200">
    <property type="match status" value="1"/>
</dbReference>
<keyword evidence="2" id="KW-1185">Reference proteome</keyword>
<name>A0A9Q9AXY0_9PEZI</name>
<dbReference type="SUPFAM" id="SSF49899">
    <property type="entry name" value="Concanavalin A-like lectins/glucanases"/>
    <property type="match status" value="1"/>
</dbReference>
<gene>
    <name evidence="1" type="ORF">Slin15195_G072710</name>
</gene>
<dbReference type="EMBL" id="CP099422">
    <property type="protein sequence ID" value="USW53952.1"/>
    <property type="molecule type" value="Genomic_DNA"/>
</dbReference>
<proteinExistence type="predicted"/>